<feature type="transmembrane region" description="Helical" evidence="10">
    <location>
        <begin position="20"/>
        <end position="41"/>
    </location>
</feature>
<name>A0A367RM20_NOSPU</name>
<dbReference type="InterPro" id="IPR027417">
    <property type="entry name" value="P-loop_NTPase"/>
</dbReference>
<comment type="caution">
    <text evidence="13">The sequence shown here is derived from an EMBL/GenBank/DDBJ whole genome shotgun (WGS) entry which is preliminary data.</text>
</comment>
<keyword evidence="10" id="KW-0472">Membrane</keyword>
<evidence type="ECO:0000259" key="12">
    <source>
        <dbReference type="Pfam" id="PF13807"/>
    </source>
</evidence>
<gene>
    <name evidence="13" type="ORF">A6769_11995</name>
</gene>
<evidence type="ECO:0000256" key="9">
    <source>
        <dbReference type="SAM" id="Coils"/>
    </source>
</evidence>
<keyword evidence="9" id="KW-0175">Coiled coil</keyword>
<dbReference type="GO" id="GO:0004713">
    <property type="term" value="F:protein tyrosine kinase activity"/>
    <property type="evidence" value="ECO:0007669"/>
    <property type="project" value="TreeGrafter"/>
</dbReference>
<dbReference type="InterPro" id="IPR050445">
    <property type="entry name" value="Bact_polysacc_biosynth/exp"/>
</dbReference>
<evidence type="ECO:0000256" key="3">
    <source>
        <dbReference type="ARBA" id="ARBA00022679"/>
    </source>
</evidence>
<evidence type="ECO:0000259" key="11">
    <source>
        <dbReference type="Pfam" id="PF13614"/>
    </source>
</evidence>
<dbReference type="Pfam" id="PF13614">
    <property type="entry name" value="AAA_31"/>
    <property type="match status" value="1"/>
</dbReference>
<feature type="coiled-coil region" evidence="9">
    <location>
        <begin position="209"/>
        <end position="277"/>
    </location>
</feature>
<dbReference type="AlphaFoldDB" id="A0A367RM20"/>
<dbReference type="SUPFAM" id="SSF52540">
    <property type="entry name" value="P-loop containing nucleoside triphosphate hydrolases"/>
    <property type="match status" value="1"/>
</dbReference>
<keyword evidence="10" id="KW-0812">Transmembrane</keyword>
<sequence length="732" mass="80742">MEKSISSLLAISKRRSLPALATFIATLGTSVAYLAVAPHWYETSARLMLDEKRVSLSELGRDLTQVPSGTAGGPSPLADQAEFVKSQPVLEKAIVQVKNDLPQNQLTVSEIKRGLKVKIVPATNILELTYQGRDPNFAAELVNAISQTMVEENAKAISSEATKVRVFLQKEVPLARQILQRAEIAENRYRQKSGIISIDDQTKSLVLSLANLEDQERTLVAQLQEAKSRDISLRQITDAKTINNAYASVRSGQDEQVKNLRTKLADLETQIIQTRLRFTENNPTLIKLIEQRDAIRAVYTQELARVSPGNATIPPNKVASDSLSQELRSKLIVNEIERLAIENKLKSVQSLQANLQTRLAQLPIKELPLSALARQRQQAATSLNMLQSKLEEARIAEAQKVSNIRIIEEAQPPTSPTSPKKAAVLVIATFFGAILAIGVVLLLELMDNRLHDGSEVEELLKLPVLGVLPRLPVTMLNLEPSEQFLDDVALVEPYRMLLKTLEFRSTHKPRVIVVSSSISGEGKSVVVSHLAAVSAMLSRRTLIIDADLHIPVQHRLFHLAANPGITEVISGNKTLLEAVQRTDIKNLSILTCGELHTRPSQLLESAAIESLIAEAATKYDLVIIDTAALSDFVDAATLTQQSDGVIIVTRPSFTHKGVLQKSVSELTENRISILGVVVNGIKNQTRKSYHYPRQDYQAQFRPKKHLTYLESPLNHSARNQISMSSKGLKNGQ</sequence>
<keyword evidence="4" id="KW-0547">Nucleotide-binding</keyword>
<protein>
    <recommendedName>
        <fullName evidence="2">non-specific protein-tyrosine kinase</fullName>
        <ecNumber evidence="2">2.7.10.2</ecNumber>
    </recommendedName>
</protein>
<dbReference type="Pfam" id="PF13807">
    <property type="entry name" value="GNVR"/>
    <property type="match status" value="1"/>
</dbReference>
<keyword evidence="10" id="KW-1133">Transmembrane helix</keyword>
<organism evidence="13 14">
    <name type="scientific">Nostoc punctiforme NIES-2108</name>
    <dbReference type="NCBI Taxonomy" id="1356359"/>
    <lineage>
        <taxon>Bacteria</taxon>
        <taxon>Bacillati</taxon>
        <taxon>Cyanobacteriota</taxon>
        <taxon>Cyanophyceae</taxon>
        <taxon>Nostocales</taxon>
        <taxon>Nostocaceae</taxon>
        <taxon>Nostoc</taxon>
    </lineage>
</organism>
<dbReference type="Proteomes" id="UP000252085">
    <property type="component" value="Unassembled WGS sequence"/>
</dbReference>
<evidence type="ECO:0000256" key="10">
    <source>
        <dbReference type="SAM" id="Phobius"/>
    </source>
</evidence>
<evidence type="ECO:0000256" key="4">
    <source>
        <dbReference type="ARBA" id="ARBA00022741"/>
    </source>
</evidence>
<evidence type="ECO:0000256" key="8">
    <source>
        <dbReference type="ARBA" id="ARBA00051245"/>
    </source>
</evidence>
<dbReference type="PANTHER" id="PTHR32309:SF13">
    <property type="entry name" value="FERRIC ENTEROBACTIN TRANSPORT PROTEIN FEPE"/>
    <property type="match status" value="1"/>
</dbReference>
<dbReference type="CDD" id="cd05387">
    <property type="entry name" value="BY-kinase"/>
    <property type="match status" value="1"/>
</dbReference>
<evidence type="ECO:0000256" key="7">
    <source>
        <dbReference type="ARBA" id="ARBA00023137"/>
    </source>
</evidence>
<dbReference type="InterPro" id="IPR032807">
    <property type="entry name" value="GNVR"/>
</dbReference>
<evidence type="ECO:0000313" key="13">
    <source>
        <dbReference type="EMBL" id="RCJ37616.1"/>
    </source>
</evidence>
<dbReference type="NCBIfam" id="TIGR01007">
    <property type="entry name" value="eps_fam"/>
    <property type="match status" value="1"/>
</dbReference>
<evidence type="ECO:0000256" key="5">
    <source>
        <dbReference type="ARBA" id="ARBA00022777"/>
    </source>
</evidence>
<feature type="domain" description="Tyrosine-protein kinase G-rich" evidence="12">
    <location>
        <begin position="384"/>
        <end position="442"/>
    </location>
</feature>
<comment type="catalytic activity">
    <reaction evidence="8">
        <text>L-tyrosyl-[protein] + ATP = O-phospho-L-tyrosyl-[protein] + ADP + H(+)</text>
        <dbReference type="Rhea" id="RHEA:10596"/>
        <dbReference type="Rhea" id="RHEA-COMP:10136"/>
        <dbReference type="Rhea" id="RHEA-COMP:20101"/>
        <dbReference type="ChEBI" id="CHEBI:15378"/>
        <dbReference type="ChEBI" id="CHEBI:30616"/>
        <dbReference type="ChEBI" id="CHEBI:46858"/>
        <dbReference type="ChEBI" id="CHEBI:61978"/>
        <dbReference type="ChEBI" id="CHEBI:456216"/>
        <dbReference type="EC" id="2.7.10.2"/>
    </reaction>
</comment>
<dbReference type="InterPro" id="IPR005702">
    <property type="entry name" value="Wzc-like_C"/>
</dbReference>
<keyword evidence="6" id="KW-0067">ATP-binding</keyword>
<accession>A0A367RM20</accession>
<feature type="domain" description="AAA" evidence="11">
    <location>
        <begin position="510"/>
        <end position="659"/>
    </location>
</feature>
<dbReference type="GO" id="GO:0005886">
    <property type="term" value="C:plasma membrane"/>
    <property type="evidence" value="ECO:0007669"/>
    <property type="project" value="TreeGrafter"/>
</dbReference>
<keyword evidence="3" id="KW-0808">Transferase</keyword>
<dbReference type="EMBL" id="LXQE01000136">
    <property type="protein sequence ID" value="RCJ37616.1"/>
    <property type="molecule type" value="Genomic_DNA"/>
</dbReference>
<evidence type="ECO:0000256" key="6">
    <source>
        <dbReference type="ARBA" id="ARBA00022840"/>
    </source>
</evidence>
<keyword evidence="7" id="KW-0829">Tyrosine-protein kinase</keyword>
<keyword evidence="5" id="KW-0418">Kinase</keyword>
<comment type="similarity">
    <text evidence="1">Belongs to the CpsD/CapB family.</text>
</comment>
<dbReference type="Gene3D" id="3.40.50.300">
    <property type="entry name" value="P-loop containing nucleotide triphosphate hydrolases"/>
    <property type="match status" value="1"/>
</dbReference>
<evidence type="ECO:0000313" key="14">
    <source>
        <dbReference type="Proteomes" id="UP000252085"/>
    </source>
</evidence>
<dbReference type="EC" id="2.7.10.2" evidence="2"/>
<proteinExistence type="inferred from homology"/>
<reference evidence="13 14" key="1">
    <citation type="submission" date="2016-04" db="EMBL/GenBank/DDBJ databases">
        <authorList>
            <person name="Evans L.H."/>
            <person name="Alamgir A."/>
            <person name="Owens N."/>
            <person name="Weber N.D."/>
            <person name="Virtaneva K."/>
            <person name="Barbian K."/>
            <person name="Babar A."/>
            <person name="Rosenke K."/>
        </authorList>
    </citation>
    <scope>NUCLEOTIDE SEQUENCE [LARGE SCALE GENOMIC DNA]</scope>
    <source>
        <strain evidence="13">NIES-2108</strain>
    </source>
</reference>
<dbReference type="PANTHER" id="PTHR32309">
    <property type="entry name" value="TYROSINE-PROTEIN KINASE"/>
    <property type="match status" value="1"/>
</dbReference>
<dbReference type="GO" id="GO:0005524">
    <property type="term" value="F:ATP binding"/>
    <property type="evidence" value="ECO:0007669"/>
    <property type="project" value="UniProtKB-KW"/>
</dbReference>
<evidence type="ECO:0000256" key="1">
    <source>
        <dbReference type="ARBA" id="ARBA00007316"/>
    </source>
</evidence>
<dbReference type="InterPro" id="IPR025669">
    <property type="entry name" value="AAA_dom"/>
</dbReference>
<evidence type="ECO:0000256" key="2">
    <source>
        <dbReference type="ARBA" id="ARBA00011903"/>
    </source>
</evidence>
<feature type="transmembrane region" description="Helical" evidence="10">
    <location>
        <begin position="422"/>
        <end position="443"/>
    </location>
</feature>